<keyword evidence="2" id="KW-0507">mRNA processing</keyword>
<dbReference type="InterPro" id="IPR013881">
    <property type="entry name" value="Pre-mRNA_splic_Prp3_dom"/>
</dbReference>
<dbReference type="EMBL" id="FR824067">
    <property type="protein sequence ID" value="CCA16522.1"/>
    <property type="molecule type" value="Genomic_DNA"/>
</dbReference>
<dbReference type="InterPro" id="IPR027104">
    <property type="entry name" value="Prp3"/>
</dbReference>
<organism evidence="8">
    <name type="scientific">Albugo laibachii Nc14</name>
    <dbReference type="NCBI Taxonomy" id="890382"/>
    <lineage>
        <taxon>Eukaryota</taxon>
        <taxon>Sar</taxon>
        <taxon>Stramenopiles</taxon>
        <taxon>Oomycota</taxon>
        <taxon>Peronosporomycetes</taxon>
        <taxon>Albuginales</taxon>
        <taxon>Albuginaceae</taxon>
        <taxon>Albugo</taxon>
    </lineage>
</organism>
<keyword evidence="8" id="KW-0687">Ribonucleoprotein</keyword>
<gene>
    <name evidence="8" type="primary">AlNc14C22G2289</name>
    <name evidence="8" type="ORF">ALNC14_026650</name>
</gene>
<feature type="region of interest" description="Disordered" evidence="5">
    <location>
        <begin position="1"/>
        <end position="44"/>
    </location>
</feature>
<dbReference type="PANTHER" id="PTHR14212">
    <property type="entry name" value="U4/U6-ASSOCIATED RNA SPLICING FACTOR-RELATED"/>
    <property type="match status" value="1"/>
</dbReference>
<dbReference type="InterPro" id="IPR010541">
    <property type="entry name" value="Prp3_C"/>
</dbReference>
<evidence type="ECO:0000256" key="3">
    <source>
        <dbReference type="ARBA" id="ARBA00023187"/>
    </source>
</evidence>
<proteinExistence type="predicted"/>
<keyword evidence="4" id="KW-0539">Nucleus</keyword>
<dbReference type="PANTHER" id="PTHR14212:SF0">
    <property type="entry name" value="U4_U6 SMALL NUCLEAR RIBONUCLEOPROTEIN PRP3"/>
    <property type="match status" value="1"/>
</dbReference>
<evidence type="ECO:0000313" key="8">
    <source>
        <dbReference type="EMBL" id="CCA16522.1"/>
    </source>
</evidence>
<dbReference type="CDD" id="cd24162">
    <property type="entry name" value="Prp3_C"/>
    <property type="match status" value="1"/>
</dbReference>
<dbReference type="Pfam" id="PF08572">
    <property type="entry name" value="PRP3"/>
    <property type="match status" value="1"/>
</dbReference>
<dbReference type="Pfam" id="PF06544">
    <property type="entry name" value="Prp3_C"/>
    <property type="match status" value="1"/>
</dbReference>
<evidence type="ECO:0000259" key="6">
    <source>
        <dbReference type="Pfam" id="PF06544"/>
    </source>
</evidence>
<dbReference type="GO" id="GO:0000398">
    <property type="term" value="P:mRNA splicing, via spliceosome"/>
    <property type="evidence" value="ECO:0007669"/>
    <property type="project" value="InterPro"/>
</dbReference>
<dbReference type="AlphaFoldDB" id="F0W5Y1"/>
<evidence type="ECO:0000259" key="7">
    <source>
        <dbReference type="Pfam" id="PF08572"/>
    </source>
</evidence>
<evidence type="ECO:0000256" key="2">
    <source>
        <dbReference type="ARBA" id="ARBA00022664"/>
    </source>
</evidence>
<protein>
    <submittedName>
        <fullName evidence="8">U4/U6 small nuclear ribonucleoprotein Prp3 putative</fullName>
    </submittedName>
</protein>
<evidence type="ECO:0000256" key="4">
    <source>
        <dbReference type="ARBA" id="ARBA00023242"/>
    </source>
</evidence>
<comment type="subcellular location">
    <subcellularLocation>
        <location evidence="1">Nucleus</location>
    </subcellularLocation>
</comment>
<feature type="domain" description="Small nuclear ribonucleoprotein Prp3 C-terminal" evidence="6">
    <location>
        <begin position="464"/>
        <end position="591"/>
    </location>
</feature>
<name>F0W5Y1_9STRA</name>
<sequence length="597" mass="67724">MSAAMEAISNKRKRKSRFSDIDSDQVEVDNSHQKTASSSRVDPAARAKAAAAKIAKVLPTTNPVSSVISHGFSSKQGTLSGNHERDSAAELQKLRTNQIYKSVQEQMGQIRALLRNPNESGGKTFMPAPLLLDEQGRQIDESGNVINENIAPTIATLKANKASTRIAQNPYLVFRNIDKEDKLDYLDPRLKVRKRETRAEKTFNFVKQGTFVKQAEQVRAREAKTMLAGFTSGRNPRAYKKESIVAIDEEKSDVANKTDGETQPELAIPENLDVAVPLKPDSNTPDIEWWDVAYLPKEKKVMVDKFGLVKAKCRKENPDLTVDYHEMRLKYCGTMNVIEHPSKLNLLRRHNKTIALPLMLTASERKKIRRKNRAEREKEKQDKIALGLLPPPEPKVKLSNMMRVLSEQAVADPSAIEKKVRQQVAQREKNHEMRNLARKLTPEERREKKLRKIKQDAAGDIHVALFRVPDLSNPQHRFKVDVNAQQSHLTGGVLLCKEDDINVVIVEGGKKAVRHYTHLMTRRIRWNDTADDENSDGDDNDSPVKSNGCVFVWEGIVARRAFNTFRFQECRTRTTARKVMDTKNVGNYWDLIENSIN</sequence>
<accession>F0W5Y1</accession>
<reference evidence="8" key="1">
    <citation type="journal article" date="2011" name="PLoS Biol.">
        <title>Gene gain and loss during evolution of obligate parasitism in the white rust pathogen of Arabidopsis thaliana.</title>
        <authorList>
            <person name="Kemen E."/>
            <person name="Gardiner A."/>
            <person name="Schultz-Larsen T."/>
            <person name="Kemen A.C."/>
            <person name="Balmuth A.L."/>
            <person name="Robert-Seilaniantz A."/>
            <person name="Bailey K."/>
            <person name="Holub E."/>
            <person name="Studholme D.J."/>
            <person name="Maclean D."/>
            <person name="Jones J.D."/>
        </authorList>
    </citation>
    <scope>NUCLEOTIDE SEQUENCE</scope>
</reference>
<dbReference type="HOGENOM" id="CLU_015750_3_2_1"/>
<feature type="domain" description="Pre-mRNA-splicing factor 3" evidence="7">
    <location>
        <begin position="185"/>
        <end position="441"/>
    </location>
</feature>
<dbReference type="GO" id="GO:0046540">
    <property type="term" value="C:U4/U6 x U5 tri-snRNP complex"/>
    <property type="evidence" value="ECO:0007669"/>
    <property type="project" value="InterPro"/>
</dbReference>
<keyword evidence="3" id="KW-0508">mRNA splicing</keyword>
<evidence type="ECO:0000256" key="5">
    <source>
        <dbReference type="SAM" id="MobiDB-lite"/>
    </source>
</evidence>
<evidence type="ECO:0000256" key="1">
    <source>
        <dbReference type="ARBA" id="ARBA00004123"/>
    </source>
</evidence>
<reference evidence="8" key="2">
    <citation type="submission" date="2011-02" db="EMBL/GenBank/DDBJ databases">
        <authorList>
            <person name="MacLean D."/>
        </authorList>
    </citation>
    <scope>NUCLEOTIDE SEQUENCE</scope>
</reference>